<dbReference type="CDD" id="cd05233">
    <property type="entry name" value="SDR_c"/>
    <property type="match status" value="1"/>
</dbReference>
<dbReference type="GO" id="GO:0016491">
    <property type="term" value="F:oxidoreductase activity"/>
    <property type="evidence" value="ECO:0007669"/>
    <property type="project" value="UniProtKB-KW"/>
</dbReference>
<dbReference type="Pfam" id="PF00106">
    <property type="entry name" value="adh_short"/>
    <property type="match status" value="1"/>
</dbReference>
<dbReference type="InterPro" id="IPR036291">
    <property type="entry name" value="NAD(P)-bd_dom_sf"/>
</dbReference>
<evidence type="ECO:0000256" key="2">
    <source>
        <dbReference type="ARBA" id="ARBA00022857"/>
    </source>
</evidence>
<name>A0A8S8ZWB9_SORMA</name>
<dbReference type="PANTHER" id="PTHR24321:SF8">
    <property type="entry name" value="ESTRADIOL 17-BETA-DEHYDROGENASE 8-RELATED"/>
    <property type="match status" value="1"/>
</dbReference>
<dbReference type="EMBL" id="NMPR01000032">
    <property type="protein sequence ID" value="KAA8633778.1"/>
    <property type="molecule type" value="Genomic_DNA"/>
</dbReference>
<dbReference type="PRINTS" id="PR00080">
    <property type="entry name" value="SDRFAMILY"/>
</dbReference>
<dbReference type="VEuPathDB" id="FungiDB:SMAC_01294"/>
<accession>A0A8S8ZWB9</accession>
<keyword evidence="3" id="KW-0560">Oxidoreductase</keyword>
<dbReference type="AlphaFoldDB" id="A0A8S8ZWB9"/>
<evidence type="ECO:0000256" key="4">
    <source>
        <dbReference type="RuleBase" id="RU000363"/>
    </source>
</evidence>
<evidence type="ECO:0000313" key="6">
    <source>
        <dbReference type="Proteomes" id="UP000433876"/>
    </source>
</evidence>
<gene>
    <name evidence="5" type="ORF">SMACR_01294</name>
</gene>
<sequence length="262" mass="27673">MASAQGKTVLVTGAAGGLGKVIAETFLAAGANVVICDVNEQRISTVEEEWTKTYADRFLTKQTDVSNEAAVQELVDASVAKFGRLDVLVNNAAIMDDFSPAGDCSKELWDRVLGINLTGPFLTTKAAVKQFEKQGQPGGVIVNIGSNAGYMGFEAGVAYTASKHGVMALTKNTAGFYADKGIYCMALLLGGLAGTNIVDSFAKGMHMEMYQKVMASGSPFVPGKNDTPLESIAKYCLFLSQSDIAPVSNGSCIVFNRNWPVA</sequence>
<dbReference type="PRINTS" id="PR00081">
    <property type="entry name" value="GDHRDH"/>
</dbReference>
<dbReference type="OMA" id="MKETSWP"/>
<evidence type="ECO:0000256" key="1">
    <source>
        <dbReference type="ARBA" id="ARBA00006484"/>
    </source>
</evidence>
<reference evidence="5 6" key="1">
    <citation type="submission" date="2017-07" db="EMBL/GenBank/DDBJ databases">
        <title>Genome sequence of the Sordaria macrospora wild type strain R19027.</title>
        <authorList>
            <person name="Nowrousian M."/>
            <person name="Teichert I."/>
            <person name="Kueck U."/>
        </authorList>
    </citation>
    <scope>NUCLEOTIDE SEQUENCE [LARGE SCALE GENOMIC DNA]</scope>
    <source>
        <strain evidence="5 6">R19027</strain>
        <tissue evidence="5">Mycelium</tissue>
    </source>
</reference>
<evidence type="ECO:0000256" key="3">
    <source>
        <dbReference type="ARBA" id="ARBA00023002"/>
    </source>
</evidence>
<dbReference type="PANTHER" id="PTHR24321">
    <property type="entry name" value="DEHYDROGENASES, SHORT CHAIN"/>
    <property type="match status" value="1"/>
</dbReference>
<evidence type="ECO:0000313" key="5">
    <source>
        <dbReference type="EMBL" id="KAA8633778.1"/>
    </source>
</evidence>
<dbReference type="InterPro" id="IPR002347">
    <property type="entry name" value="SDR_fam"/>
</dbReference>
<dbReference type="FunFam" id="3.40.50.720:FF:000084">
    <property type="entry name" value="Short-chain dehydrogenase reductase"/>
    <property type="match status" value="1"/>
</dbReference>
<dbReference type="Gene3D" id="3.40.50.720">
    <property type="entry name" value="NAD(P)-binding Rossmann-like Domain"/>
    <property type="match status" value="1"/>
</dbReference>
<keyword evidence="2" id="KW-0521">NADP</keyword>
<dbReference type="Proteomes" id="UP000433876">
    <property type="component" value="Unassembled WGS sequence"/>
</dbReference>
<dbReference type="InterPro" id="IPR020904">
    <property type="entry name" value="Sc_DH/Rdtase_CS"/>
</dbReference>
<dbReference type="SUPFAM" id="SSF51735">
    <property type="entry name" value="NAD(P)-binding Rossmann-fold domains"/>
    <property type="match status" value="1"/>
</dbReference>
<comment type="caution">
    <text evidence="5">The sequence shown here is derived from an EMBL/GenBank/DDBJ whole genome shotgun (WGS) entry which is preliminary data.</text>
</comment>
<proteinExistence type="inferred from homology"/>
<dbReference type="PROSITE" id="PS00061">
    <property type="entry name" value="ADH_SHORT"/>
    <property type="match status" value="1"/>
</dbReference>
<organism evidence="5 6">
    <name type="scientific">Sordaria macrospora</name>
    <dbReference type="NCBI Taxonomy" id="5147"/>
    <lineage>
        <taxon>Eukaryota</taxon>
        <taxon>Fungi</taxon>
        <taxon>Dikarya</taxon>
        <taxon>Ascomycota</taxon>
        <taxon>Pezizomycotina</taxon>
        <taxon>Sordariomycetes</taxon>
        <taxon>Sordariomycetidae</taxon>
        <taxon>Sordariales</taxon>
        <taxon>Sordariaceae</taxon>
        <taxon>Sordaria</taxon>
    </lineage>
</organism>
<protein>
    <submittedName>
        <fullName evidence="5">Uncharacterized protein</fullName>
    </submittedName>
</protein>
<comment type="similarity">
    <text evidence="1 4">Belongs to the short-chain dehydrogenases/reductases (SDR) family.</text>
</comment>